<dbReference type="InterPro" id="IPR008995">
    <property type="entry name" value="Mo/tungstate-bd_C_term_dom"/>
</dbReference>
<dbReference type="PANTHER" id="PTHR42781:SF4">
    <property type="entry name" value="SPERMIDINE_PUTRESCINE IMPORT ATP-BINDING PROTEIN POTA"/>
    <property type="match status" value="1"/>
</dbReference>
<dbReference type="PANTHER" id="PTHR42781">
    <property type="entry name" value="SPERMIDINE/PUTRESCINE IMPORT ATP-BINDING PROTEIN POTA"/>
    <property type="match status" value="1"/>
</dbReference>
<dbReference type="InterPro" id="IPR003593">
    <property type="entry name" value="AAA+_ATPase"/>
</dbReference>
<evidence type="ECO:0000256" key="2">
    <source>
        <dbReference type="ARBA" id="ARBA00022448"/>
    </source>
</evidence>
<dbReference type="AlphaFoldDB" id="A0A432V430"/>
<keyword evidence="2" id="KW-0813">Transport</keyword>
<dbReference type="GO" id="GO:0022857">
    <property type="term" value="F:transmembrane transporter activity"/>
    <property type="evidence" value="ECO:0007669"/>
    <property type="project" value="InterPro"/>
</dbReference>
<proteinExistence type="inferred from homology"/>
<gene>
    <name evidence="6" type="ORF">EET67_15780</name>
</gene>
<dbReference type="InterPro" id="IPR027417">
    <property type="entry name" value="P-loop_NTPase"/>
</dbReference>
<dbReference type="Gene3D" id="2.40.50.100">
    <property type="match status" value="1"/>
</dbReference>
<name>A0A432V430_9HYPH</name>
<dbReference type="GO" id="GO:0015697">
    <property type="term" value="P:quaternary ammonium group transport"/>
    <property type="evidence" value="ECO:0007669"/>
    <property type="project" value="UniProtKB-ARBA"/>
</dbReference>
<keyword evidence="3" id="KW-0547">Nucleotide-binding</keyword>
<keyword evidence="7" id="KW-1185">Reference proteome</keyword>
<dbReference type="PROSITE" id="PS00211">
    <property type="entry name" value="ABC_TRANSPORTER_1"/>
    <property type="match status" value="1"/>
</dbReference>
<dbReference type="PROSITE" id="PS50893">
    <property type="entry name" value="ABC_TRANSPORTER_2"/>
    <property type="match status" value="1"/>
</dbReference>
<dbReference type="GO" id="GO:0016887">
    <property type="term" value="F:ATP hydrolysis activity"/>
    <property type="evidence" value="ECO:0007669"/>
    <property type="project" value="InterPro"/>
</dbReference>
<dbReference type="Pfam" id="PF00005">
    <property type="entry name" value="ABC_tran"/>
    <property type="match status" value="1"/>
</dbReference>
<evidence type="ECO:0000259" key="5">
    <source>
        <dbReference type="PROSITE" id="PS50893"/>
    </source>
</evidence>
<protein>
    <submittedName>
        <fullName evidence="6">ABC transporter ATP-binding protein</fullName>
    </submittedName>
</protein>
<dbReference type="RefSeq" id="WP_128627494.1">
    <property type="nucleotide sequence ID" value="NZ_RKST01000015.1"/>
</dbReference>
<comment type="caution">
    <text evidence="6">The sequence shown here is derived from an EMBL/GenBank/DDBJ whole genome shotgun (WGS) entry which is preliminary data.</text>
</comment>
<dbReference type="SUPFAM" id="SSF50331">
    <property type="entry name" value="MOP-like"/>
    <property type="match status" value="1"/>
</dbReference>
<evidence type="ECO:0000256" key="4">
    <source>
        <dbReference type="ARBA" id="ARBA00022840"/>
    </source>
</evidence>
<accession>A0A432V430</accession>
<dbReference type="FunFam" id="3.40.50.300:FF:000425">
    <property type="entry name" value="Probable ABC transporter, ATP-binding subunit"/>
    <property type="match status" value="1"/>
</dbReference>
<sequence>MSFLELDGLAKSYGNLTVVKNVNLSVDKGKLVCLLGPSGCGKTTTLRLIAGFVPANAGSIRVGGQTVSSAHSTVPPEARNMSMIFQSYALWPHMTVFQNVAYGLKLRKVPAIETAARVRTILAATQLTPLEDRYPGELSGGQQQRVSLARALVVKPEILLLDEPLSNLDANLREEMRFEIRRLHDEFRYTTVYVTHDQVEAMTTADIIVVMNDGRIEQAGSPEDIYQRPQTEFVARFIGGTNILKGQKGAGDVVVCDGDIKLRCASGEFAAQGQTAVSIRHHDIRLSEKKPTSVDMNWATGTVSRQIYLGSHRDYLVSLTGGETVRTIAPVDVAIPVGQQVWLNFPPDSCRALAQ</sequence>
<dbReference type="InterPro" id="IPR017871">
    <property type="entry name" value="ABC_transporter-like_CS"/>
</dbReference>
<organism evidence="6 7">
    <name type="scientific">Borborobacter arsenicus</name>
    <dbReference type="NCBI Taxonomy" id="1851146"/>
    <lineage>
        <taxon>Bacteria</taxon>
        <taxon>Pseudomonadati</taxon>
        <taxon>Pseudomonadota</taxon>
        <taxon>Alphaproteobacteria</taxon>
        <taxon>Hyphomicrobiales</taxon>
        <taxon>Phyllobacteriaceae</taxon>
        <taxon>Borborobacter</taxon>
    </lineage>
</organism>
<comment type="similarity">
    <text evidence="1">Belongs to the ABC transporter superfamily.</text>
</comment>
<dbReference type="InterPro" id="IPR050093">
    <property type="entry name" value="ABC_SmlMolc_Importer"/>
</dbReference>
<evidence type="ECO:0000256" key="3">
    <source>
        <dbReference type="ARBA" id="ARBA00022741"/>
    </source>
</evidence>
<dbReference type="SUPFAM" id="SSF52540">
    <property type="entry name" value="P-loop containing nucleoside triphosphate hydrolases"/>
    <property type="match status" value="1"/>
</dbReference>
<evidence type="ECO:0000313" key="7">
    <source>
        <dbReference type="Proteomes" id="UP000281647"/>
    </source>
</evidence>
<dbReference type="Gene3D" id="3.40.50.300">
    <property type="entry name" value="P-loop containing nucleotide triphosphate hydrolases"/>
    <property type="match status" value="1"/>
</dbReference>
<dbReference type="SMART" id="SM00382">
    <property type="entry name" value="AAA"/>
    <property type="match status" value="1"/>
</dbReference>
<dbReference type="Proteomes" id="UP000281647">
    <property type="component" value="Unassembled WGS sequence"/>
</dbReference>
<dbReference type="GO" id="GO:0043190">
    <property type="term" value="C:ATP-binding cassette (ABC) transporter complex"/>
    <property type="evidence" value="ECO:0007669"/>
    <property type="project" value="InterPro"/>
</dbReference>
<feature type="domain" description="ABC transporter" evidence="5">
    <location>
        <begin position="4"/>
        <end position="238"/>
    </location>
</feature>
<reference evidence="6 7" key="1">
    <citation type="submission" date="2018-11" db="EMBL/GenBank/DDBJ databases">
        <title>Pseudaminobacter arsenicus sp. nov., an arsenic-resistant bacterium isolated from arsenic-rich aquifers.</title>
        <authorList>
            <person name="Mu Y."/>
        </authorList>
    </citation>
    <scope>NUCLEOTIDE SEQUENCE [LARGE SCALE GENOMIC DNA]</scope>
    <source>
        <strain evidence="6 7">CB3</strain>
    </source>
</reference>
<keyword evidence="4 6" id="KW-0067">ATP-binding</keyword>
<evidence type="ECO:0000313" key="6">
    <source>
        <dbReference type="EMBL" id="RUM96993.1"/>
    </source>
</evidence>
<dbReference type="OrthoDB" id="9802264at2"/>
<dbReference type="Pfam" id="PF08402">
    <property type="entry name" value="TOBE_2"/>
    <property type="match status" value="1"/>
</dbReference>
<dbReference type="InterPro" id="IPR003439">
    <property type="entry name" value="ABC_transporter-like_ATP-bd"/>
</dbReference>
<dbReference type="EMBL" id="RKST01000015">
    <property type="protein sequence ID" value="RUM96993.1"/>
    <property type="molecule type" value="Genomic_DNA"/>
</dbReference>
<dbReference type="GO" id="GO:0005524">
    <property type="term" value="F:ATP binding"/>
    <property type="evidence" value="ECO:0007669"/>
    <property type="project" value="UniProtKB-KW"/>
</dbReference>
<dbReference type="InterPro" id="IPR013611">
    <property type="entry name" value="Transp-assoc_OB_typ2"/>
</dbReference>
<evidence type="ECO:0000256" key="1">
    <source>
        <dbReference type="ARBA" id="ARBA00005417"/>
    </source>
</evidence>